<feature type="domain" description="RING-type" evidence="10">
    <location>
        <begin position="157"/>
        <end position="206"/>
    </location>
</feature>
<comment type="subunit">
    <text evidence="1">Interacts with ATP6V0C.</text>
</comment>
<comment type="caution">
    <text evidence="11">The sequence shown here is derived from an EMBL/GenBank/DDBJ whole genome shotgun (WGS) entry which is preliminary data.</text>
</comment>
<evidence type="ECO:0000313" key="12">
    <source>
        <dbReference type="Proteomes" id="UP000824782"/>
    </source>
</evidence>
<dbReference type="EMBL" id="WNYA01000175">
    <property type="protein sequence ID" value="KAG8549506.1"/>
    <property type="molecule type" value="Genomic_DNA"/>
</dbReference>
<evidence type="ECO:0000256" key="3">
    <source>
        <dbReference type="ARBA" id="ARBA00022723"/>
    </source>
</evidence>
<proteinExistence type="predicted"/>
<evidence type="ECO:0000259" key="10">
    <source>
        <dbReference type="PROSITE" id="PS50089"/>
    </source>
</evidence>
<dbReference type="PROSITE" id="PS50089">
    <property type="entry name" value="ZF_RING_2"/>
    <property type="match status" value="1"/>
</dbReference>
<keyword evidence="5" id="KW-0862">Zinc</keyword>
<dbReference type="SUPFAM" id="SSF57850">
    <property type="entry name" value="RING/U-box"/>
    <property type="match status" value="1"/>
</dbReference>
<dbReference type="Gene3D" id="3.30.40.10">
    <property type="entry name" value="Zinc/RING finger domain, C3HC4 (zinc finger)"/>
    <property type="match status" value="1"/>
</dbReference>
<reference evidence="11" key="1">
    <citation type="thesis" date="2020" institute="ProQuest LLC" country="789 East Eisenhower Parkway, Ann Arbor, MI, USA">
        <title>Comparative Genomics and Chromosome Evolution.</title>
        <authorList>
            <person name="Mudd A.B."/>
        </authorList>
    </citation>
    <scope>NUCLEOTIDE SEQUENCE</scope>
    <source>
        <strain evidence="11">237g6f4</strain>
        <tissue evidence="11">Blood</tissue>
    </source>
</reference>
<gene>
    <name evidence="11" type="ORF">GDO81_020981</name>
</gene>
<keyword evidence="12" id="KW-1185">Reference proteome</keyword>
<evidence type="ECO:0000313" key="11">
    <source>
        <dbReference type="EMBL" id="KAG8549506.1"/>
    </source>
</evidence>
<evidence type="ECO:0000256" key="1">
    <source>
        <dbReference type="ARBA" id="ARBA00011482"/>
    </source>
</evidence>
<dbReference type="PANTHER" id="PTHR46675:SF4">
    <property type="entry name" value="E3 UBIQUITIN-PROTEIN LIGASE RNF182"/>
    <property type="match status" value="1"/>
</dbReference>
<keyword evidence="9" id="KW-0472">Membrane</keyword>
<sequence>MEETQAICVDPEPTASTQDFATMTGPVVICSDIHGAKLGKKVTEQISDLHKGGYAHDGPPEMNEEELPCKIDIEPPSDGPGISSVDSNAAITAEDATVQHSCPVDGVDLLHGLPQSSSRSHVEDDEYLEKTLEGKESLEAIESSKLLQVEDHPEQECPICTELYDTTQHKQSLLNCNHVFCDNCIKSMVNTANRANLCRVTCPLCRQTTPMVEWEVRKMQEQMMDSGGVCVQQDYVAPQPLVRRRGLCGALEYRFHKRLRTGRLLFPPCLRNPQRLMERLARLERRCRCLYLIALVFLLFAEFFCFIFLFLPILVFILMIVLGK</sequence>
<dbReference type="SMART" id="SM00184">
    <property type="entry name" value="RING"/>
    <property type="match status" value="1"/>
</dbReference>
<dbReference type="AlphaFoldDB" id="A0AAV6ZKA7"/>
<keyword evidence="9" id="KW-0812">Transmembrane</keyword>
<dbReference type="PROSITE" id="PS00518">
    <property type="entry name" value="ZF_RING_1"/>
    <property type="match status" value="1"/>
</dbReference>
<evidence type="ECO:0000256" key="9">
    <source>
        <dbReference type="SAM" id="Phobius"/>
    </source>
</evidence>
<evidence type="ECO:0000256" key="7">
    <source>
        <dbReference type="ARBA" id="ARBA00031239"/>
    </source>
</evidence>
<keyword evidence="9" id="KW-1133">Transmembrane helix</keyword>
<dbReference type="Pfam" id="PF13639">
    <property type="entry name" value="zf-RING_2"/>
    <property type="match status" value="1"/>
</dbReference>
<dbReference type="InterPro" id="IPR017907">
    <property type="entry name" value="Znf_RING_CS"/>
</dbReference>
<feature type="transmembrane region" description="Helical" evidence="9">
    <location>
        <begin position="289"/>
        <end position="322"/>
    </location>
</feature>
<protein>
    <recommendedName>
        <fullName evidence="2">E3 ubiquitin-protein ligase RNF182</fullName>
    </recommendedName>
    <alternativeName>
        <fullName evidence="7">RING finger protein 182</fullName>
    </alternativeName>
    <alternativeName>
        <fullName evidence="6">RING-type E3 ubiquitin transferase RNF182</fullName>
    </alternativeName>
</protein>
<evidence type="ECO:0000256" key="4">
    <source>
        <dbReference type="ARBA" id="ARBA00022771"/>
    </source>
</evidence>
<evidence type="ECO:0000256" key="8">
    <source>
        <dbReference type="PROSITE-ProRule" id="PRU00175"/>
    </source>
</evidence>
<dbReference type="PANTHER" id="PTHR46675">
    <property type="entry name" value="E3 UBIQUITIN-PROTEIN LIGASE RNF182"/>
    <property type="match status" value="1"/>
</dbReference>
<dbReference type="InterPro" id="IPR042285">
    <property type="entry name" value="RNF182"/>
</dbReference>
<evidence type="ECO:0000256" key="6">
    <source>
        <dbReference type="ARBA" id="ARBA00030086"/>
    </source>
</evidence>
<keyword evidence="3" id="KW-0479">Metal-binding</keyword>
<dbReference type="GO" id="GO:0008270">
    <property type="term" value="F:zinc ion binding"/>
    <property type="evidence" value="ECO:0007669"/>
    <property type="project" value="UniProtKB-KW"/>
</dbReference>
<organism evidence="11 12">
    <name type="scientific">Engystomops pustulosus</name>
    <name type="common">Tungara frog</name>
    <name type="synonym">Physalaemus pustulosus</name>
    <dbReference type="NCBI Taxonomy" id="76066"/>
    <lineage>
        <taxon>Eukaryota</taxon>
        <taxon>Metazoa</taxon>
        <taxon>Chordata</taxon>
        <taxon>Craniata</taxon>
        <taxon>Vertebrata</taxon>
        <taxon>Euteleostomi</taxon>
        <taxon>Amphibia</taxon>
        <taxon>Batrachia</taxon>
        <taxon>Anura</taxon>
        <taxon>Neobatrachia</taxon>
        <taxon>Hyloidea</taxon>
        <taxon>Leptodactylidae</taxon>
        <taxon>Leiuperinae</taxon>
        <taxon>Engystomops</taxon>
    </lineage>
</organism>
<keyword evidence="4 8" id="KW-0863">Zinc-finger</keyword>
<accession>A0AAV6ZKA7</accession>
<dbReference type="InterPro" id="IPR001841">
    <property type="entry name" value="Znf_RING"/>
</dbReference>
<name>A0AAV6ZKA7_ENGPU</name>
<evidence type="ECO:0000256" key="5">
    <source>
        <dbReference type="ARBA" id="ARBA00022833"/>
    </source>
</evidence>
<dbReference type="InterPro" id="IPR013083">
    <property type="entry name" value="Znf_RING/FYVE/PHD"/>
</dbReference>
<evidence type="ECO:0000256" key="2">
    <source>
        <dbReference type="ARBA" id="ARBA00014050"/>
    </source>
</evidence>
<dbReference type="Proteomes" id="UP000824782">
    <property type="component" value="Unassembled WGS sequence"/>
</dbReference>